<evidence type="ECO:0000256" key="15">
    <source>
        <dbReference type="PROSITE-ProRule" id="PRU01319"/>
    </source>
</evidence>
<gene>
    <name evidence="14" type="primary">rnhB</name>
    <name evidence="18" type="ORF">CWD77_00265</name>
</gene>
<dbReference type="CDD" id="cd07182">
    <property type="entry name" value="RNase_HII_bacteria_HII_like"/>
    <property type="match status" value="1"/>
</dbReference>
<protein>
    <recommendedName>
        <fullName evidence="7 14">Ribonuclease HII</fullName>
        <shortName evidence="14">RNase HII</shortName>
        <ecNumber evidence="6 14">3.1.26.4</ecNumber>
    </recommendedName>
</protein>
<dbReference type="GO" id="GO:0030145">
    <property type="term" value="F:manganese ion binding"/>
    <property type="evidence" value="ECO:0007669"/>
    <property type="project" value="UniProtKB-UniRule"/>
</dbReference>
<keyword evidence="13 14" id="KW-0464">Manganese</keyword>
<name>A0A2N0VIC4_9BACT</name>
<keyword evidence="12 14" id="KW-0378">Hydrolase</keyword>
<reference evidence="18 19" key="1">
    <citation type="submission" date="2017-11" db="EMBL/GenBank/DDBJ databases">
        <title>Rhodohalobacter 15182 sp. nov., isolated from a salt lake.</title>
        <authorList>
            <person name="Han S."/>
        </authorList>
    </citation>
    <scope>NUCLEOTIDE SEQUENCE [LARGE SCALE GENOMIC DNA]</scope>
    <source>
        <strain evidence="18 19">15182</strain>
    </source>
</reference>
<accession>A0A2N0VIC4</accession>
<evidence type="ECO:0000256" key="13">
    <source>
        <dbReference type="ARBA" id="ARBA00023211"/>
    </source>
</evidence>
<comment type="catalytic activity">
    <reaction evidence="1 14 15 16">
        <text>Endonucleolytic cleavage to 5'-phosphomonoester.</text>
        <dbReference type="EC" id="3.1.26.4"/>
    </reaction>
</comment>
<dbReference type="PANTHER" id="PTHR10954:SF18">
    <property type="entry name" value="RIBONUCLEASE HII"/>
    <property type="match status" value="1"/>
</dbReference>
<keyword evidence="11 14" id="KW-0255">Endonuclease</keyword>
<keyword evidence="9 14" id="KW-0540">Nuclease</keyword>
<comment type="function">
    <text evidence="3 14 16">Endonuclease that specifically degrades the RNA of RNA-DNA hybrids.</text>
</comment>
<dbReference type="NCBIfam" id="NF000595">
    <property type="entry name" value="PRK00015.1-3"/>
    <property type="match status" value="1"/>
</dbReference>
<dbReference type="InterPro" id="IPR022898">
    <property type="entry name" value="RNase_HII"/>
</dbReference>
<keyword evidence="10 14" id="KW-0479">Metal-binding</keyword>
<evidence type="ECO:0000256" key="12">
    <source>
        <dbReference type="ARBA" id="ARBA00022801"/>
    </source>
</evidence>
<evidence type="ECO:0000256" key="4">
    <source>
        <dbReference type="ARBA" id="ARBA00004496"/>
    </source>
</evidence>
<evidence type="ECO:0000256" key="9">
    <source>
        <dbReference type="ARBA" id="ARBA00022722"/>
    </source>
</evidence>
<dbReference type="GO" id="GO:0032299">
    <property type="term" value="C:ribonuclease H2 complex"/>
    <property type="evidence" value="ECO:0007669"/>
    <property type="project" value="TreeGrafter"/>
</dbReference>
<comment type="caution">
    <text evidence="18">The sequence shown here is derived from an EMBL/GenBank/DDBJ whole genome shotgun (WGS) entry which is preliminary data.</text>
</comment>
<dbReference type="InterPro" id="IPR036397">
    <property type="entry name" value="RNaseH_sf"/>
</dbReference>
<dbReference type="SUPFAM" id="SSF53098">
    <property type="entry name" value="Ribonuclease H-like"/>
    <property type="match status" value="1"/>
</dbReference>
<dbReference type="GO" id="GO:0004523">
    <property type="term" value="F:RNA-DNA hybrid ribonuclease activity"/>
    <property type="evidence" value="ECO:0007669"/>
    <property type="project" value="UniProtKB-UniRule"/>
</dbReference>
<comment type="similarity">
    <text evidence="5 14 16">Belongs to the RNase HII family.</text>
</comment>
<evidence type="ECO:0000256" key="11">
    <source>
        <dbReference type="ARBA" id="ARBA00022759"/>
    </source>
</evidence>
<evidence type="ECO:0000313" key="19">
    <source>
        <dbReference type="Proteomes" id="UP000233398"/>
    </source>
</evidence>
<dbReference type="PANTHER" id="PTHR10954">
    <property type="entry name" value="RIBONUCLEASE H2 SUBUNIT A"/>
    <property type="match status" value="1"/>
</dbReference>
<dbReference type="Pfam" id="PF01351">
    <property type="entry name" value="RNase_HII"/>
    <property type="match status" value="1"/>
</dbReference>
<evidence type="ECO:0000313" key="18">
    <source>
        <dbReference type="EMBL" id="PKD43952.1"/>
    </source>
</evidence>
<keyword evidence="8 14" id="KW-0963">Cytoplasm</keyword>
<dbReference type="HAMAP" id="MF_00052_B">
    <property type="entry name" value="RNase_HII_B"/>
    <property type="match status" value="1"/>
</dbReference>
<evidence type="ECO:0000256" key="10">
    <source>
        <dbReference type="ARBA" id="ARBA00022723"/>
    </source>
</evidence>
<evidence type="ECO:0000256" key="2">
    <source>
        <dbReference type="ARBA" id="ARBA00001946"/>
    </source>
</evidence>
<feature type="domain" description="RNase H type-2" evidence="17">
    <location>
        <begin position="17"/>
        <end position="207"/>
    </location>
</feature>
<evidence type="ECO:0000256" key="3">
    <source>
        <dbReference type="ARBA" id="ARBA00004065"/>
    </source>
</evidence>
<dbReference type="InterPro" id="IPR024567">
    <property type="entry name" value="RNase_HII/HIII_dom"/>
</dbReference>
<feature type="binding site" evidence="14 15">
    <location>
        <position position="23"/>
    </location>
    <ligand>
        <name>a divalent metal cation</name>
        <dbReference type="ChEBI" id="CHEBI:60240"/>
    </ligand>
</feature>
<dbReference type="GO" id="GO:0006298">
    <property type="term" value="P:mismatch repair"/>
    <property type="evidence" value="ECO:0007669"/>
    <property type="project" value="TreeGrafter"/>
</dbReference>
<sequence length="214" mass="24242">MKEMYQYENNLWRDGFQRVMGLDEVGRGCLCGPVVAAGVIIKPDSKLDPGITDSKKLSDLKRRSLVDEIQSKSLFWTIQYCSPGEIDQLNILKASILAMMKCSEQKGADPDFLLVDGNRFTDTLIPYQCVVKGDDNSVSIAAASILAKVFRDDLMIRLHQEYPYYGWESNVGYPTAAHYDGLKKFGYTKHHRKSFKLRTDKAFIKPDNLSVNTE</sequence>
<feature type="binding site" evidence="14 15">
    <location>
        <position position="24"/>
    </location>
    <ligand>
        <name>a divalent metal cation</name>
        <dbReference type="ChEBI" id="CHEBI:60240"/>
    </ligand>
</feature>
<evidence type="ECO:0000256" key="5">
    <source>
        <dbReference type="ARBA" id="ARBA00007383"/>
    </source>
</evidence>
<dbReference type="Proteomes" id="UP000233398">
    <property type="component" value="Unassembled WGS sequence"/>
</dbReference>
<comment type="cofactor">
    <cofactor evidence="14 15">
        <name>Mn(2+)</name>
        <dbReference type="ChEBI" id="CHEBI:29035"/>
    </cofactor>
    <cofactor evidence="14 15">
        <name>Mg(2+)</name>
        <dbReference type="ChEBI" id="CHEBI:18420"/>
    </cofactor>
    <text evidence="14 15">Manganese or magnesium. Binds 1 divalent metal ion per monomer in the absence of substrate. May bind a second metal ion after substrate binding.</text>
</comment>
<evidence type="ECO:0000256" key="6">
    <source>
        <dbReference type="ARBA" id="ARBA00012180"/>
    </source>
</evidence>
<dbReference type="Gene3D" id="3.30.420.10">
    <property type="entry name" value="Ribonuclease H-like superfamily/Ribonuclease H"/>
    <property type="match status" value="1"/>
</dbReference>
<evidence type="ECO:0000256" key="16">
    <source>
        <dbReference type="RuleBase" id="RU003515"/>
    </source>
</evidence>
<dbReference type="InterPro" id="IPR012337">
    <property type="entry name" value="RNaseH-like_sf"/>
</dbReference>
<evidence type="ECO:0000256" key="8">
    <source>
        <dbReference type="ARBA" id="ARBA00022490"/>
    </source>
</evidence>
<dbReference type="RefSeq" id="WP_101071195.1">
    <property type="nucleotide sequence ID" value="NZ_PISP01000001.1"/>
</dbReference>
<evidence type="ECO:0000259" key="17">
    <source>
        <dbReference type="PROSITE" id="PS51975"/>
    </source>
</evidence>
<keyword evidence="19" id="KW-1185">Reference proteome</keyword>
<dbReference type="EMBL" id="PISP01000001">
    <property type="protein sequence ID" value="PKD43952.1"/>
    <property type="molecule type" value="Genomic_DNA"/>
</dbReference>
<dbReference type="OrthoDB" id="9803420at2"/>
<dbReference type="AlphaFoldDB" id="A0A2N0VIC4"/>
<dbReference type="EC" id="3.1.26.4" evidence="6 14"/>
<dbReference type="PROSITE" id="PS51975">
    <property type="entry name" value="RNASE_H_2"/>
    <property type="match status" value="1"/>
</dbReference>
<evidence type="ECO:0000256" key="14">
    <source>
        <dbReference type="HAMAP-Rule" id="MF_00052"/>
    </source>
</evidence>
<dbReference type="GO" id="GO:0003723">
    <property type="term" value="F:RNA binding"/>
    <property type="evidence" value="ECO:0007669"/>
    <property type="project" value="UniProtKB-UniRule"/>
</dbReference>
<dbReference type="GO" id="GO:0005737">
    <property type="term" value="C:cytoplasm"/>
    <property type="evidence" value="ECO:0007669"/>
    <property type="project" value="UniProtKB-SubCell"/>
</dbReference>
<dbReference type="GO" id="GO:0043137">
    <property type="term" value="P:DNA replication, removal of RNA primer"/>
    <property type="evidence" value="ECO:0007669"/>
    <property type="project" value="TreeGrafter"/>
</dbReference>
<evidence type="ECO:0000256" key="1">
    <source>
        <dbReference type="ARBA" id="ARBA00000077"/>
    </source>
</evidence>
<comment type="cofactor">
    <cofactor evidence="2">
        <name>Mg(2+)</name>
        <dbReference type="ChEBI" id="CHEBI:18420"/>
    </cofactor>
</comment>
<evidence type="ECO:0000256" key="7">
    <source>
        <dbReference type="ARBA" id="ARBA00019179"/>
    </source>
</evidence>
<feature type="binding site" evidence="14 15">
    <location>
        <position position="116"/>
    </location>
    <ligand>
        <name>a divalent metal cation</name>
        <dbReference type="ChEBI" id="CHEBI:60240"/>
    </ligand>
</feature>
<organism evidence="18 19">
    <name type="scientific">Rhodohalobacter barkolensis</name>
    <dbReference type="NCBI Taxonomy" id="2053187"/>
    <lineage>
        <taxon>Bacteria</taxon>
        <taxon>Pseudomonadati</taxon>
        <taxon>Balneolota</taxon>
        <taxon>Balneolia</taxon>
        <taxon>Balneolales</taxon>
        <taxon>Balneolaceae</taxon>
        <taxon>Rhodohalobacter</taxon>
    </lineage>
</organism>
<comment type="subcellular location">
    <subcellularLocation>
        <location evidence="4 14">Cytoplasm</location>
    </subcellularLocation>
</comment>
<proteinExistence type="inferred from homology"/>
<dbReference type="InterPro" id="IPR001352">
    <property type="entry name" value="RNase_HII/HIII"/>
</dbReference>